<dbReference type="Proteomes" id="UP000095281">
    <property type="component" value="Unplaced"/>
</dbReference>
<reference evidence="2" key="1">
    <citation type="submission" date="2016-11" db="UniProtKB">
        <authorList>
            <consortium name="WormBaseParasite"/>
        </authorList>
    </citation>
    <scope>IDENTIFICATION</scope>
</reference>
<dbReference type="InterPro" id="IPR028082">
    <property type="entry name" value="Peripla_BP_I"/>
</dbReference>
<dbReference type="SUPFAM" id="SSF53822">
    <property type="entry name" value="Periplasmic binding protein-like I"/>
    <property type="match status" value="1"/>
</dbReference>
<name>A0A1I8BSW9_MELHA</name>
<evidence type="ECO:0000313" key="1">
    <source>
        <dbReference type="Proteomes" id="UP000095281"/>
    </source>
</evidence>
<organism evidence="1 2">
    <name type="scientific">Meloidogyne hapla</name>
    <name type="common">Root-knot nematode worm</name>
    <dbReference type="NCBI Taxonomy" id="6305"/>
    <lineage>
        <taxon>Eukaryota</taxon>
        <taxon>Metazoa</taxon>
        <taxon>Ecdysozoa</taxon>
        <taxon>Nematoda</taxon>
        <taxon>Chromadorea</taxon>
        <taxon>Rhabditida</taxon>
        <taxon>Tylenchina</taxon>
        <taxon>Tylenchomorpha</taxon>
        <taxon>Tylenchoidea</taxon>
        <taxon>Meloidogynidae</taxon>
        <taxon>Meloidogyninae</taxon>
        <taxon>Meloidogyne</taxon>
    </lineage>
</organism>
<dbReference type="Gene3D" id="3.40.50.2300">
    <property type="match status" value="1"/>
</dbReference>
<keyword evidence="1" id="KW-1185">Reference proteome</keyword>
<proteinExistence type="predicted"/>
<protein>
    <submittedName>
        <fullName evidence="2">ANF_receptor domain-containing protein</fullName>
    </submittedName>
</protein>
<dbReference type="WBParaSite" id="MhA1_Contig580.frz3.gene12">
    <property type="protein sequence ID" value="MhA1_Contig580.frz3.gene12"/>
    <property type="gene ID" value="MhA1_Contig580.frz3.gene12"/>
</dbReference>
<evidence type="ECO:0000313" key="2">
    <source>
        <dbReference type="WBParaSite" id="MhA1_Contig580.frz3.gene12"/>
    </source>
</evidence>
<sequence>MTGIFSLFSLSRIVNVSSGCGILSVFDFLSQNQNQSASFGTLNAASLYFQNKIQAIISSRCTEESKEIGRLSYFWKLPVINRVGRYLELFRRELFPVVAHFTDFSVVAIGETVAKLMQKMNQTQIILVGPKPVDIEKPPLWPSISTILEASGLSVQSLEVDESSGPSVNNAQQKLRSPVKMIAIDCSFSQLDSTLDALGVVELGGSDSYMVLLICAYPLEDCIKEQTLRNSIATGGFALITPYSSEWAQIRKNVYSKLMTGQQSTVI</sequence>
<accession>A0A1I8BSW9</accession>
<dbReference type="AlphaFoldDB" id="A0A1I8BSW9"/>